<keyword evidence="1" id="KW-0472">Membrane</keyword>
<proteinExistence type="predicted"/>
<reference evidence="2 3" key="1">
    <citation type="submission" date="2016-01" db="EMBL/GenBank/DDBJ databases">
        <authorList>
            <person name="McClelland M."/>
            <person name="Jain A."/>
            <person name="Saraogi P."/>
            <person name="Mendelson R."/>
            <person name="Westerman R."/>
            <person name="SanMiguel P."/>
            <person name="Csonka L."/>
        </authorList>
    </citation>
    <scope>NUCLEOTIDE SEQUENCE [LARGE SCALE GENOMIC DNA]</scope>
    <source>
        <strain evidence="2 3">R-53146</strain>
    </source>
</reference>
<evidence type="ECO:0008006" key="4">
    <source>
        <dbReference type="Google" id="ProtNLM"/>
    </source>
</evidence>
<evidence type="ECO:0000313" key="2">
    <source>
        <dbReference type="EMBL" id="CVK15758.1"/>
    </source>
</evidence>
<name>A0A0X3APF9_9FLAO</name>
<dbReference type="AlphaFoldDB" id="A0A0X3APF9"/>
<feature type="transmembrane region" description="Helical" evidence="1">
    <location>
        <begin position="82"/>
        <end position="101"/>
    </location>
</feature>
<feature type="transmembrane region" description="Helical" evidence="1">
    <location>
        <begin position="294"/>
        <end position="312"/>
    </location>
</feature>
<feature type="transmembrane region" description="Helical" evidence="1">
    <location>
        <begin position="137"/>
        <end position="154"/>
    </location>
</feature>
<organism evidence="2 3">
    <name type="scientific">Apibacter mensalis</name>
    <dbReference type="NCBI Taxonomy" id="1586267"/>
    <lineage>
        <taxon>Bacteria</taxon>
        <taxon>Pseudomonadati</taxon>
        <taxon>Bacteroidota</taxon>
        <taxon>Flavobacteriia</taxon>
        <taxon>Flavobacteriales</taxon>
        <taxon>Weeksellaceae</taxon>
        <taxon>Apibacter</taxon>
    </lineage>
</organism>
<evidence type="ECO:0000313" key="3">
    <source>
        <dbReference type="Proteomes" id="UP000182761"/>
    </source>
</evidence>
<feature type="transmembrane region" description="Helical" evidence="1">
    <location>
        <begin position="206"/>
        <end position="229"/>
    </location>
</feature>
<sequence length="521" mass="60604">MEKTSEKNIYFLLFIYVLSILFICSKMSPLYVTNEWADPNIYFNVAKGMVNGRALYTEIFDHKGPFIFFIYAAGYLISNENFYGMFLIELVSWYVLALSLYSSSRLFLNKFISYIIATAFFIFLIKSMKAGGSAEEFILCMEGVTLYLFLKYFKADNPIHKPKYMFIHGLLVTAVLFTKINLIAFWIFPLSTIFINILYHKEYKNFIYNILTFISGALIISIPVVGYLYSHNCLEEAYKIYIELNSAYAKLGTPKNILLRLLSRILYLFLEPTCLFLLAFIGIFLFPLKYIKNIFAKVGIVLSGIILYTVIFMGKFQYYYPIPYLIFGFLGFIYVGMIFQKSFGSFYLNSNKSLIFSMLIFISTCASVAGLDNTRVEAWVLSGENHDRKALMTMKFKNEIMKVNNPTLLNLGFGLANNLFTTCNIVPNIKYFVTPNLSHRFYPQLRDEQFQYLKDKKTDFVIIQQYIPSNGYYEKMDPIDTPYSLKKNPLLLENYKLILTDTIINTIDERAVDVYFLYKKK</sequence>
<feature type="transmembrane region" description="Helical" evidence="1">
    <location>
        <begin position="318"/>
        <end position="339"/>
    </location>
</feature>
<dbReference type="STRING" id="1586267.GCA_001418685_00590"/>
<gene>
    <name evidence="2" type="ORF">Ga0061079_10368</name>
</gene>
<dbReference type="EMBL" id="FCOR01000003">
    <property type="protein sequence ID" value="CVK15758.1"/>
    <property type="molecule type" value="Genomic_DNA"/>
</dbReference>
<keyword evidence="3" id="KW-1185">Reference proteome</keyword>
<feature type="transmembrane region" description="Helical" evidence="1">
    <location>
        <begin position="166"/>
        <end position="199"/>
    </location>
</feature>
<accession>A0A0X3APF9</accession>
<feature type="transmembrane region" description="Helical" evidence="1">
    <location>
        <begin position="351"/>
        <end position="371"/>
    </location>
</feature>
<feature type="transmembrane region" description="Helical" evidence="1">
    <location>
        <begin position="9"/>
        <end position="32"/>
    </location>
</feature>
<feature type="transmembrane region" description="Helical" evidence="1">
    <location>
        <begin position="265"/>
        <end position="287"/>
    </location>
</feature>
<dbReference type="Proteomes" id="UP000182761">
    <property type="component" value="Unassembled WGS sequence"/>
</dbReference>
<evidence type="ECO:0000256" key="1">
    <source>
        <dbReference type="SAM" id="Phobius"/>
    </source>
</evidence>
<keyword evidence="1" id="KW-1133">Transmembrane helix</keyword>
<feature type="transmembrane region" description="Helical" evidence="1">
    <location>
        <begin position="107"/>
        <end position="125"/>
    </location>
</feature>
<protein>
    <recommendedName>
        <fullName evidence="4">Dolichyl-phosphate-mannose-protein mannosyltransferase</fullName>
    </recommendedName>
</protein>
<keyword evidence="1" id="KW-0812">Transmembrane</keyword>